<keyword evidence="3" id="KW-0929">Antimicrobial</keyword>
<protein>
    <recommendedName>
        <fullName evidence="8">Beta-defensin-like domain-containing protein</fullName>
    </recommendedName>
</protein>
<evidence type="ECO:0000256" key="5">
    <source>
        <dbReference type="ARBA" id="ARBA00023022"/>
    </source>
</evidence>
<evidence type="ECO:0000256" key="3">
    <source>
        <dbReference type="ARBA" id="ARBA00022529"/>
    </source>
</evidence>
<dbReference type="AlphaFoldDB" id="A0A9Q1B644"/>
<dbReference type="OrthoDB" id="9043283at2759"/>
<comment type="subcellular location">
    <subcellularLocation>
        <location evidence="1">Secreted</location>
    </subcellularLocation>
</comment>
<feature type="transmembrane region" description="Helical" evidence="7">
    <location>
        <begin position="93"/>
        <end position="111"/>
    </location>
</feature>
<dbReference type="GO" id="GO:0060326">
    <property type="term" value="P:cell chemotaxis"/>
    <property type="evidence" value="ECO:0007669"/>
    <property type="project" value="TreeGrafter"/>
</dbReference>
<dbReference type="FunFam" id="3.10.360.10:FF:000001">
    <property type="entry name" value="Beta-defensin 1"/>
    <property type="match status" value="1"/>
</dbReference>
<evidence type="ECO:0000256" key="1">
    <source>
        <dbReference type="ARBA" id="ARBA00004613"/>
    </source>
</evidence>
<keyword evidence="10" id="KW-1185">Reference proteome</keyword>
<evidence type="ECO:0000313" key="10">
    <source>
        <dbReference type="Proteomes" id="UP001142489"/>
    </source>
</evidence>
<proteinExistence type="predicted"/>
<dbReference type="GO" id="GO:0042056">
    <property type="term" value="F:chemoattractant activity"/>
    <property type="evidence" value="ECO:0007669"/>
    <property type="project" value="TreeGrafter"/>
</dbReference>
<keyword evidence="7" id="KW-0812">Transmembrane</keyword>
<dbReference type="GO" id="GO:0031731">
    <property type="term" value="F:CCR6 chemokine receptor binding"/>
    <property type="evidence" value="ECO:0007669"/>
    <property type="project" value="TreeGrafter"/>
</dbReference>
<feature type="domain" description="Beta-defensin-like" evidence="8">
    <location>
        <begin position="121"/>
        <end position="153"/>
    </location>
</feature>
<dbReference type="Gene3D" id="3.10.360.10">
    <property type="entry name" value="Antimicrobial Peptide, Beta-defensin 2, Chain A"/>
    <property type="match status" value="1"/>
</dbReference>
<evidence type="ECO:0000259" key="8">
    <source>
        <dbReference type="Pfam" id="PF00711"/>
    </source>
</evidence>
<keyword evidence="5" id="KW-0044">Antibiotic</keyword>
<accession>A0A9Q1B644</accession>
<evidence type="ECO:0000256" key="7">
    <source>
        <dbReference type="SAM" id="Phobius"/>
    </source>
</evidence>
<sequence>MEHLVCLSVEGLAVRIGIKHRLFLEGLTWSRQLYKKQQQKHPCQGDLHGYKPPVLLNTTQDGNTFYICLEPLRGYHQITFIGLKRRFDQAMKLFPLLVTLFFALLLVSPGSSQREPRFVSHCLRRGGICRYDDCSEGEEQIGTCYHHTMICCRDEVV</sequence>
<evidence type="ECO:0000256" key="6">
    <source>
        <dbReference type="ARBA" id="ARBA00023157"/>
    </source>
</evidence>
<dbReference type="GO" id="GO:0042742">
    <property type="term" value="P:defense response to bacterium"/>
    <property type="evidence" value="ECO:0007669"/>
    <property type="project" value="UniProtKB-KW"/>
</dbReference>
<organism evidence="9 10">
    <name type="scientific">Phrynocephalus forsythii</name>
    <dbReference type="NCBI Taxonomy" id="171643"/>
    <lineage>
        <taxon>Eukaryota</taxon>
        <taxon>Metazoa</taxon>
        <taxon>Chordata</taxon>
        <taxon>Craniata</taxon>
        <taxon>Vertebrata</taxon>
        <taxon>Euteleostomi</taxon>
        <taxon>Lepidosauria</taxon>
        <taxon>Squamata</taxon>
        <taxon>Bifurcata</taxon>
        <taxon>Unidentata</taxon>
        <taxon>Episquamata</taxon>
        <taxon>Toxicofera</taxon>
        <taxon>Iguania</taxon>
        <taxon>Acrodonta</taxon>
        <taxon>Agamidae</taxon>
        <taxon>Agaminae</taxon>
        <taxon>Phrynocephalus</taxon>
    </lineage>
</organism>
<evidence type="ECO:0000256" key="2">
    <source>
        <dbReference type="ARBA" id="ARBA00022525"/>
    </source>
</evidence>
<comment type="caution">
    <text evidence="9">The sequence shown here is derived from an EMBL/GenBank/DDBJ whole genome shotgun (WGS) entry which is preliminary data.</text>
</comment>
<keyword evidence="7" id="KW-0472">Membrane</keyword>
<keyword evidence="7" id="KW-1133">Transmembrane helix</keyword>
<dbReference type="PANTHER" id="PTHR20515">
    <property type="entry name" value="BETA-DEFENSIN"/>
    <property type="match status" value="1"/>
</dbReference>
<gene>
    <name evidence="9" type="ORF">JRQ81_005279</name>
</gene>
<dbReference type="SUPFAM" id="SSF57392">
    <property type="entry name" value="Defensin-like"/>
    <property type="match status" value="1"/>
</dbReference>
<dbReference type="EMBL" id="JAPFRF010000002">
    <property type="protein sequence ID" value="KAJ7341322.1"/>
    <property type="molecule type" value="Genomic_DNA"/>
</dbReference>
<keyword evidence="4" id="KW-0211">Defensin</keyword>
<dbReference type="GO" id="GO:0005615">
    <property type="term" value="C:extracellular space"/>
    <property type="evidence" value="ECO:0007669"/>
    <property type="project" value="TreeGrafter"/>
</dbReference>
<dbReference type="PANTHER" id="PTHR20515:SF20">
    <property type="entry name" value="GALLINACIN-1-RELATED"/>
    <property type="match status" value="1"/>
</dbReference>
<dbReference type="Pfam" id="PF00711">
    <property type="entry name" value="Defensin_beta"/>
    <property type="match status" value="1"/>
</dbReference>
<keyword evidence="2" id="KW-0964">Secreted</keyword>
<reference evidence="9" key="1">
    <citation type="journal article" date="2023" name="DNA Res.">
        <title>Chromosome-level genome assembly of Phrynocephalus forsythii using third-generation DNA sequencing and Hi-C analysis.</title>
        <authorList>
            <person name="Qi Y."/>
            <person name="Zhao W."/>
            <person name="Zhao Y."/>
            <person name="Niu C."/>
            <person name="Cao S."/>
            <person name="Zhang Y."/>
        </authorList>
    </citation>
    <scope>NUCLEOTIDE SEQUENCE</scope>
    <source>
        <tissue evidence="9">Muscle</tissue>
    </source>
</reference>
<dbReference type="Proteomes" id="UP001142489">
    <property type="component" value="Unassembled WGS sequence"/>
</dbReference>
<keyword evidence="6" id="KW-1015">Disulfide bond</keyword>
<dbReference type="InterPro" id="IPR001855">
    <property type="entry name" value="Defensin_beta-like"/>
</dbReference>
<evidence type="ECO:0000313" key="9">
    <source>
        <dbReference type="EMBL" id="KAJ7341322.1"/>
    </source>
</evidence>
<evidence type="ECO:0000256" key="4">
    <source>
        <dbReference type="ARBA" id="ARBA00022940"/>
    </source>
</evidence>
<name>A0A9Q1B644_9SAUR</name>